<evidence type="ECO:0000313" key="3">
    <source>
        <dbReference type="Proteomes" id="UP000320653"/>
    </source>
</evidence>
<dbReference type="InterPro" id="IPR045889">
    <property type="entry name" value="MES/HNL"/>
</dbReference>
<evidence type="ECO:0000259" key="1">
    <source>
        <dbReference type="Pfam" id="PF12697"/>
    </source>
</evidence>
<dbReference type="AlphaFoldDB" id="A0A561QG74"/>
<dbReference type="PANTHER" id="PTHR10992:SF1086">
    <property type="entry name" value="AB HYDROLASE-1 DOMAIN-CONTAINING PROTEIN"/>
    <property type="match status" value="1"/>
</dbReference>
<accession>A0A561QG74</accession>
<dbReference type="EMBL" id="VIWP01000008">
    <property type="protein sequence ID" value="TWF49370.1"/>
    <property type="molecule type" value="Genomic_DNA"/>
</dbReference>
<reference evidence="2 3" key="1">
    <citation type="submission" date="2019-06" db="EMBL/GenBank/DDBJ databases">
        <title>Sorghum-associated microbial communities from plants grown in Nebraska, USA.</title>
        <authorList>
            <person name="Schachtman D."/>
        </authorList>
    </citation>
    <scope>NUCLEOTIDE SEQUENCE [LARGE SCALE GENOMIC DNA]</scope>
    <source>
        <strain evidence="2 3">1225</strain>
    </source>
</reference>
<dbReference type="InterPro" id="IPR029058">
    <property type="entry name" value="AB_hydrolase_fold"/>
</dbReference>
<organism evidence="2 3">
    <name type="scientific">Neorhizobium alkalisoli</name>
    <dbReference type="NCBI Taxonomy" id="528178"/>
    <lineage>
        <taxon>Bacteria</taxon>
        <taxon>Pseudomonadati</taxon>
        <taxon>Pseudomonadota</taxon>
        <taxon>Alphaproteobacteria</taxon>
        <taxon>Hyphomicrobiales</taxon>
        <taxon>Rhizobiaceae</taxon>
        <taxon>Rhizobium/Agrobacterium group</taxon>
        <taxon>Neorhizobium</taxon>
    </lineage>
</organism>
<dbReference type="GO" id="GO:0080030">
    <property type="term" value="F:methyl indole-3-acetate esterase activity"/>
    <property type="evidence" value="ECO:0007669"/>
    <property type="project" value="TreeGrafter"/>
</dbReference>
<comment type="caution">
    <text evidence="2">The sequence shown here is derived from an EMBL/GenBank/DDBJ whole genome shotgun (WGS) entry which is preliminary data.</text>
</comment>
<proteinExistence type="predicted"/>
<dbReference type="GO" id="GO:0080032">
    <property type="term" value="F:methyl jasmonate esterase activity"/>
    <property type="evidence" value="ECO:0007669"/>
    <property type="project" value="TreeGrafter"/>
</dbReference>
<gene>
    <name evidence="2" type="ORF">FHW37_10840</name>
</gene>
<dbReference type="Pfam" id="PF12697">
    <property type="entry name" value="Abhydrolase_6"/>
    <property type="match status" value="1"/>
</dbReference>
<feature type="domain" description="AB hydrolase-1" evidence="1">
    <location>
        <begin position="4"/>
        <end position="231"/>
    </location>
</feature>
<dbReference type="RefSeq" id="WP_145641359.1">
    <property type="nucleotide sequence ID" value="NZ_VIWP01000008.1"/>
</dbReference>
<protein>
    <submittedName>
        <fullName evidence="2">Pimeloyl-ACP methyl ester carboxylesterase</fullName>
    </submittedName>
</protein>
<dbReference type="Proteomes" id="UP000320653">
    <property type="component" value="Unassembled WGS sequence"/>
</dbReference>
<sequence length="245" mass="27192">MTTFLLVHGAWHGGWCWEKLARILVQAGHHVLTPDLAGLGADHENRSPGLAEQSVDLLADIVRTAPQPIIVVAHSLGGMFAAALSERRPDDVARVIYLAAFLPQDGQSCSSFATSDCGSVPYGVEDDGIAGVARFRDEWLKLTFFSDCSDEDVAWARTRLTPQPLEHFDFRVSLTDDRFGRLPRTYIQCLRDHAITPGFQRELVRRTPCERVHVLDSAHSPFLSCPENLAELLFLEERQTSVLAA</sequence>
<dbReference type="SUPFAM" id="SSF53474">
    <property type="entry name" value="alpha/beta-Hydrolases"/>
    <property type="match status" value="1"/>
</dbReference>
<keyword evidence="3" id="KW-1185">Reference proteome</keyword>
<dbReference type="PANTHER" id="PTHR10992">
    <property type="entry name" value="METHYLESTERASE FAMILY MEMBER"/>
    <property type="match status" value="1"/>
</dbReference>
<dbReference type="InterPro" id="IPR000073">
    <property type="entry name" value="AB_hydrolase_1"/>
</dbReference>
<name>A0A561QG74_9HYPH</name>
<dbReference type="OrthoDB" id="9814966at2"/>
<dbReference type="Gene3D" id="3.40.50.1820">
    <property type="entry name" value="alpha/beta hydrolase"/>
    <property type="match status" value="1"/>
</dbReference>
<evidence type="ECO:0000313" key="2">
    <source>
        <dbReference type="EMBL" id="TWF49370.1"/>
    </source>
</evidence>